<name>A0AA49JJX5_9BACT</name>
<sequence length="323" mass="35932">MVDTGKILVIGANGQLGVELTEALVRQYGEDQVIPSDINPSNQANFIELDMLDADHLRAVVREKNVQTIYLLAALLSATGEKKPLLAWRINMDGLLNVLELAREGVIRQIFWPSSIAVFGETTPKVNTPQETIISPDTMYGITKLAGERLAAYYAAKFGVDIRSLRYPGLIGYRALPGGGTTDYAVDIYHKAIAGEKFHCFLAADTRLPLMYMSDAVRATLELMQAPANKITIRSSYNLAGFSCTPAEITTAIQQHVPDFQIEYQPDFRQQIADSWPESIDDRLAQQDWGWQAQVNLEEMTLDMLKNLSQRKKAAVETTFSSK</sequence>
<reference evidence="3" key="1">
    <citation type="journal article" date="2023" name="Comput. Struct. Biotechnol. J.">
        <title>Discovery of a novel marine Bacteroidetes with a rich repertoire of carbohydrate-active enzymes.</title>
        <authorList>
            <person name="Chen B."/>
            <person name="Liu G."/>
            <person name="Chen Q."/>
            <person name="Wang H."/>
            <person name="Liu L."/>
            <person name="Tang K."/>
        </authorList>
    </citation>
    <scope>NUCLEOTIDE SEQUENCE</scope>
    <source>
        <strain evidence="3">TK19036</strain>
    </source>
</reference>
<dbReference type="InterPro" id="IPR001509">
    <property type="entry name" value="Epimerase_deHydtase"/>
</dbReference>
<dbReference type="Gene3D" id="3.40.50.720">
    <property type="entry name" value="NAD(P)-binding Rossmann-like Domain"/>
    <property type="match status" value="1"/>
</dbReference>
<gene>
    <name evidence="3" type="ORF">K4G66_15010</name>
</gene>
<dbReference type="Pfam" id="PF01370">
    <property type="entry name" value="Epimerase"/>
    <property type="match status" value="1"/>
</dbReference>
<reference evidence="3" key="2">
    <citation type="journal article" date="2024" name="Antonie Van Leeuwenhoek">
        <title>Roseihalotalea indica gen. nov., sp. nov., a halophilic Bacteroidetes from mesopelagic Southwest Indian Ocean with higher carbohydrate metabolic potential.</title>
        <authorList>
            <person name="Chen B."/>
            <person name="Zhang M."/>
            <person name="Lin D."/>
            <person name="Ye J."/>
            <person name="Tang K."/>
        </authorList>
    </citation>
    <scope>NUCLEOTIDE SEQUENCE</scope>
    <source>
        <strain evidence="3">TK19036</strain>
    </source>
</reference>
<dbReference type="GO" id="GO:0008743">
    <property type="term" value="F:L-threonine 3-dehydrogenase activity"/>
    <property type="evidence" value="ECO:0007669"/>
    <property type="project" value="TreeGrafter"/>
</dbReference>
<dbReference type="PANTHER" id="PTHR42687:SF1">
    <property type="entry name" value="L-THREONINE 3-DEHYDROGENASE, MITOCHONDRIAL"/>
    <property type="match status" value="1"/>
</dbReference>
<evidence type="ECO:0000259" key="2">
    <source>
        <dbReference type="Pfam" id="PF01370"/>
    </source>
</evidence>
<accession>A0AA49JJX5</accession>
<dbReference type="InterPro" id="IPR036291">
    <property type="entry name" value="NAD(P)-bd_dom_sf"/>
</dbReference>
<comment type="similarity">
    <text evidence="1">Belongs to the NAD(P)-dependent epimerase/dehydratase family.</text>
</comment>
<evidence type="ECO:0000313" key="3">
    <source>
        <dbReference type="EMBL" id="WKN40001.1"/>
    </source>
</evidence>
<protein>
    <submittedName>
        <fullName evidence="3">NAD-dependent epimerase/dehydratase family protein</fullName>
    </submittedName>
</protein>
<organism evidence="3">
    <name type="scientific">Roseihalotalea indica</name>
    <dbReference type="NCBI Taxonomy" id="2867963"/>
    <lineage>
        <taxon>Bacteria</taxon>
        <taxon>Pseudomonadati</taxon>
        <taxon>Bacteroidota</taxon>
        <taxon>Cytophagia</taxon>
        <taxon>Cytophagales</taxon>
        <taxon>Catalimonadaceae</taxon>
        <taxon>Roseihalotalea</taxon>
    </lineage>
</organism>
<proteinExistence type="inferred from homology"/>
<evidence type="ECO:0000256" key="1">
    <source>
        <dbReference type="ARBA" id="ARBA00007637"/>
    </source>
</evidence>
<dbReference type="EMBL" id="CP120682">
    <property type="protein sequence ID" value="WKN40001.1"/>
    <property type="molecule type" value="Genomic_DNA"/>
</dbReference>
<dbReference type="GO" id="GO:0006567">
    <property type="term" value="P:L-threonine catabolic process"/>
    <property type="evidence" value="ECO:0007669"/>
    <property type="project" value="TreeGrafter"/>
</dbReference>
<feature type="domain" description="NAD-dependent epimerase/dehydratase" evidence="2">
    <location>
        <begin position="7"/>
        <end position="232"/>
    </location>
</feature>
<dbReference type="SUPFAM" id="SSF51735">
    <property type="entry name" value="NAD(P)-binding Rossmann-fold domains"/>
    <property type="match status" value="1"/>
</dbReference>
<dbReference type="PANTHER" id="PTHR42687">
    <property type="entry name" value="L-THREONINE 3-DEHYDROGENASE"/>
    <property type="match status" value="1"/>
</dbReference>
<dbReference type="InterPro" id="IPR051225">
    <property type="entry name" value="NAD(P)_epim/dehydratase"/>
</dbReference>
<dbReference type="AlphaFoldDB" id="A0AA49JJX5"/>